<dbReference type="HOGENOM" id="CLU_3322983_0_0_2"/>
<reference evidence="1 2" key="1">
    <citation type="journal article" date="2013" name="Genome Announc.">
        <title>Complete Genome of a Methanosarcina mazei Strain Isolated from Sediment Samples from an Amazonian Flooded Area.</title>
        <authorList>
            <person name="Assis das Gracas D."/>
            <person name="Thiago Juca Ramos R."/>
            <person name="Vieira Araujo A.C."/>
            <person name="Zahlouth R."/>
            <person name="Ribeiro Carneiro A."/>
            <person name="Souza Lopes T."/>
            <person name="Azevedo Barauna R."/>
            <person name="Azevedo V."/>
            <person name="Cruz Schneider M.P."/>
            <person name="Pellizari V.H."/>
            <person name="Silva A."/>
        </authorList>
    </citation>
    <scope>NUCLEOTIDE SEQUENCE [LARGE SCALE GENOMIC DNA]</scope>
    <source>
        <strain evidence="1 2">Tuc01</strain>
    </source>
</reference>
<organism evidence="1 2">
    <name type="scientific">Methanosarcina mazei Tuc01</name>
    <dbReference type="NCBI Taxonomy" id="1236903"/>
    <lineage>
        <taxon>Archaea</taxon>
        <taxon>Methanobacteriati</taxon>
        <taxon>Methanobacteriota</taxon>
        <taxon>Stenosarchaea group</taxon>
        <taxon>Methanomicrobia</taxon>
        <taxon>Methanosarcinales</taxon>
        <taxon>Methanosarcinaceae</taxon>
        <taxon>Methanosarcina</taxon>
    </lineage>
</organism>
<evidence type="ECO:0000313" key="2">
    <source>
        <dbReference type="Proteomes" id="UP000011718"/>
    </source>
</evidence>
<dbReference type="Proteomes" id="UP000011718">
    <property type="component" value="Chromosome"/>
</dbReference>
<name>M1PBK0_METMZ</name>
<evidence type="ECO:0000313" key="1">
    <source>
        <dbReference type="EMBL" id="AGF97912.1"/>
    </source>
</evidence>
<sequence length="38" mass="4189">MLRESFTNLIPAKFPVPGYAIIEKGGTMFSHIHLFPAG</sequence>
<dbReference type="AlphaFoldDB" id="M1PBK0"/>
<accession>M1PBK0</accession>
<dbReference type="EMBL" id="CP004144">
    <property type="protein sequence ID" value="AGF97912.1"/>
    <property type="molecule type" value="Genomic_DNA"/>
</dbReference>
<dbReference type="KEGG" id="mmaz:MmTuc01_2613"/>
<dbReference type="BioCyc" id="MMAZ1236903:G139K-2496-MONOMER"/>
<gene>
    <name evidence="1" type="ORF">MmTuc01_2613</name>
</gene>
<protein>
    <submittedName>
        <fullName evidence="1">Uncharacterized protein</fullName>
    </submittedName>
</protein>
<proteinExistence type="predicted"/>